<organism evidence="1 2">
    <name type="scientific">Sorangium cellulosum</name>
    <name type="common">Polyangium cellulosum</name>
    <dbReference type="NCBI Taxonomy" id="56"/>
    <lineage>
        <taxon>Bacteria</taxon>
        <taxon>Pseudomonadati</taxon>
        <taxon>Myxococcota</taxon>
        <taxon>Polyangia</taxon>
        <taxon>Polyangiales</taxon>
        <taxon>Polyangiaceae</taxon>
        <taxon>Sorangium</taxon>
    </lineage>
</organism>
<sequence length="252" mass="28184">MMEPDDENAPFDAPVSFGFESDAEANATCLLITWFAVVESAALGVLPVLPALDLARERGDLRYLDSFFAHGLKHLRDEQAHANLWCEALLDFTRAYPDVVERARLPGWLMKSMLRRVAVPHDVLEFAVDCLAFEVVMSAFYEIAAPRLSYPPLGPVFRRLAIDERAHTAYDRAYLECFLSGASLPAYLRAISRYWWHTAGVLATVVPLLRALDRHRPLPRGAFRRRLAAHIQGSGMPGCRRIAPALLGQRAA</sequence>
<name>A0A4P2QV17_SORCE</name>
<dbReference type="Proteomes" id="UP000295497">
    <property type="component" value="Chromosome"/>
</dbReference>
<gene>
    <name evidence="1" type="ORF">SOCE836_064200</name>
</gene>
<evidence type="ECO:0008006" key="3">
    <source>
        <dbReference type="Google" id="ProtNLM"/>
    </source>
</evidence>
<proteinExistence type="predicted"/>
<evidence type="ECO:0000313" key="2">
    <source>
        <dbReference type="Proteomes" id="UP000295497"/>
    </source>
</evidence>
<evidence type="ECO:0000313" key="1">
    <source>
        <dbReference type="EMBL" id="AUX34249.1"/>
    </source>
</evidence>
<dbReference type="EMBL" id="CP012672">
    <property type="protein sequence ID" value="AUX34249.1"/>
    <property type="molecule type" value="Genomic_DNA"/>
</dbReference>
<dbReference type="InterPro" id="IPR009078">
    <property type="entry name" value="Ferritin-like_SF"/>
</dbReference>
<dbReference type="SUPFAM" id="SSF47240">
    <property type="entry name" value="Ferritin-like"/>
    <property type="match status" value="1"/>
</dbReference>
<protein>
    <recommendedName>
        <fullName evidence="3">Ferritin-like domain-containing protein</fullName>
    </recommendedName>
</protein>
<accession>A0A4P2QV17</accession>
<reference evidence="1 2" key="1">
    <citation type="submission" date="2015-09" db="EMBL/GenBank/DDBJ databases">
        <title>Sorangium comparison.</title>
        <authorList>
            <person name="Zaburannyi N."/>
            <person name="Bunk B."/>
            <person name="Overmann J."/>
            <person name="Mueller R."/>
        </authorList>
    </citation>
    <scope>NUCLEOTIDE SEQUENCE [LARGE SCALE GENOMIC DNA]</scope>
    <source>
        <strain evidence="1 2">So ce836</strain>
    </source>
</reference>
<dbReference type="AlphaFoldDB" id="A0A4P2QV17"/>
<dbReference type="RefSeq" id="WP_129577487.1">
    <property type="nucleotide sequence ID" value="NZ_CP012672.1"/>
</dbReference>